<dbReference type="AlphaFoldDB" id="A0A6J4DZP3"/>
<dbReference type="SUPFAM" id="SSF159664">
    <property type="entry name" value="CobE/GbiG C-terminal domain-like"/>
    <property type="match status" value="1"/>
</dbReference>
<dbReference type="PANTHER" id="PTHR37477:SF1">
    <property type="entry name" value="COBALT-PRECORRIN-5A HYDROLASE"/>
    <property type="match status" value="1"/>
</dbReference>
<dbReference type="InterPro" id="IPR036518">
    <property type="entry name" value="CobE/GbiG_C_sf"/>
</dbReference>
<organism evidence="2 4">
    <name type="scientific">Pseudomonas tohonis</name>
    <dbReference type="NCBI Taxonomy" id="2725477"/>
    <lineage>
        <taxon>Bacteria</taxon>
        <taxon>Pseudomonadati</taxon>
        <taxon>Pseudomonadota</taxon>
        <taxon>Gammaproteobacteria</taxon>
        <taxon>Pseudomonadales</taxon>
        <taxon>Pseudomonadaceae</taxon>
        <taxon>Pseudomonas</taxon>
    </lineage>
</organism>
<dbReference type="EMBL" id="BQKM01000014">
    <property type="protein sequence ID" value="GJN54934.1"/>
    <property type="molecule type" value="Genomic_DNA"/>
</dbReference>
<protein>
    <recommendedName>
        <fullName evidence="1">CobE/GbiG C-terminal domain-containing protein</fullName>
    </recommendedName>
</protein>
<dbReference type="PANTHER" id="PTHR37477">
    <property type="entry name" value="COBALT-PRECORRIN-5A HYDROLASE"/>
    <property type="match status" value="1"/>
</dbReference>
<evidence type="ECO:0000313" key="2">
    <source>
        <dbReference type="EMBL" id="BCG22668.1"/>
    </source>
</evidence>
<dbReference type="Pfam" id="PF01890">
    <property type="entry name" value="CbiG_C"/>
    <property type="match status" value="1"/>
</dbReference>
<evidence type="ECO:0000313" key="5">
    <source>
        <dbReference type="Proteomes" id="UP001054892"/>
    </source>
</evidence>
<dbReference type="Proteomes" id="UP001054892">
    <property type="component" value="Unassembled WGS sequence"/>
</dbReference>
<dbReference type="Gene3D" id="3.30.420.180">
    <property type="entry name" value="CobE/GbiG C-terminal domain"/>
    <property type="match status" value="1"/>
</dbReference>
<evidence type="ECO:0000313" key="4">
    <source>
        <dbReference type="Proteomes" id="UP000509383"/>
    </source>
</evidence>
<dbReference type="GO" id="GO:0009236">
    <property type="term" value="P:cobalamin biosynthetic process"/>
    <property type="evidence" value="ECO:0007669"/>
    <property type="project" value="InterPro"/>
</dbReference>
<evidence type="ECO:0000259" key="1">
    <source>
        <dbReference type="Pfam" id="PF01890"/>
    </source>
</evidence>
<dbReference type="KEGG" id="ptw:TUM18999_08590"/>
<feature type="domain" description="CobE/GbiG C-terminal" evidence="1">
    <location>
        <begin position="4"/>
        <end position="127"/>
    </location>
</feature>
<proteinExistence type="predicted"/>
<sequence>MIRVAGLGCRRGCPEHELRELLVTTLAERGLAVGDLSALASVDSKADEPGLRALALSLQLPLALLPATELVACEGRLSGASAVVLRETGSPGVAEAAALLHAETLAGRPARLLVDKRRSARATCALACIPEDVDNP</sequence>
<dbReference type="Proteomes" id="UP000509383">
    <property type="component" value="Chromosome"/>
</dbReference>
<accession>A0A6J4DZP3</accession>
<dbReference type="RefSeq" id="WP_173178857.1">
    <property type="nucleotide sequence ID" value="NZ_AP023189.1"/>
</dbReference>
<evidence type="ECO:0000313" key="3">
    <source>
        <dbReference type="EMBL" id="GJN54934.1"/>
    </source>
</evidence>
<dbReference type="EMBL" id="AP023189">
    <property type="protein sequence ID" value="BCG22668.1"/>
    <property type="molecule type" value="Genomic_DNA"/>
</dbReference>
<dbReference type="InterPro" id="IPR002750">
    <property type="entry name" value="CobE/GbiG_C"/>
</dbReference>
<name>A0A6J4DZP3_9PSED</name>
<keyword evidence="5" id="KW-1185">Reference proteome</keyword>
<dbReference type="InterPro" id="IPR052553">
    <property type="entry name" value="CbiG_hydrolase"/>
</dbReference>
<gene>
    <name evidence="2" type="ORF">TUM18999_08590</name>
    <name evidence="3" type="ORF">TUM20286_46860</name>
</gene>
<reference evidence="2 4" key="1">
    <citation type="submission" date="2020-05" db="EMBL/GenBank/DDBJ databases">
        <title>Characterization of novel class B3 metallo-beta-lactamase from novel Pseudomonas species.</title>
        <authorList>
            <person name="Yamada K."/>
            <person name="Aoki K."/>
            <person name="Ishii Y."/>
        </authorList>
    </citation>
    <scope>NUCLEOTIDE SEQUENCE [LARGE SCALE GENOMIC DNA]</scope>
    <source>
        <strain evidence="2 4">TUM18999</strain>
        <strain evidence="3 5">TUM20286</strain>
    </source>
</reference>